<dbReference type="InterPro" id="IPR052929">
    <property type="entry name" value="RNase_H-like_EbsB-rel"/>
</dbReference>
<name>A0ABR2B6A3_9ROSI</name>
<evidence type="ECO:0000313" key="2">
    <source>
        <dbReference type="EMBL" id="KAK8502204.1"/>
    </source>
</evidence>
<keyword evidence="3" id="KW-1185">Reference proteome</keyword>
<dbReference type="PANTHER" id="PTHR47074">
    <property type="entry name" value="BNAC02G40300D PROTEIN"/>
    <property type="match status" value="1"/>
</dbReference>
<sequence>MEAPKFPPLNPAILRTNEKLLQVSNPISPGQSCAKLKESLNLGNVSCSQEGLPNFREVTDHTKSGGRGMDDGPKSDALGSGLVKDTMGPIVGFDVEMGLLEEESPLGNVESSKRPRVQTDQEVSLLKDSTGFLSHSSADLNNGGLEFARDLGLHRIIVEGDNKGVIAKLNDQSLDFSEIGSKIRDIQIFAGSFTSCAFQFIGRNRNQPAHALATEGLKSSGPHFWVDDAPATVQNLAAQDRRFVEPP</sequence>
<gene>
    <name evidence="2" type="ORF">V6N12_042701</name>
</gene>
<evidence type="ECO:0000259" key="1">
    <source>
        <dbReference type="Pfam" id="PF13456"/>
    </source>
</evidence>
<dbReference type="PANTHER" id="PTHR47074:SF61">
    <property type="entry name" value="RNASE H TYPE-1 DOMAIN-CONTAINING PROTEIN"/>
    <property type="match status" value="1"/>
</dbReference>
<dbReference type="Pfam" id="PF13456">
    <property type="entry name" value="RVT_3"/>
    <property type="match status" value="1"/>
</dbReference>
<reference evidence="2 3" key="1">
    <citation type="journal article" date="2024" name="G3 (Bethesda)">
        <title>Genome assembly of Hibiscus sabdariffa L. provides insights into metabolisms of medicinal natural products.</title>
        <authorList>
            <person name="Kim T."/>
        </authorList>
    </citation>
    <scope>NUCLEOTIDE SEQUENCE [LARGE SCALE GENOMIC DNA]</scope>
    <source>
        <strain evidence="2">TK-2024</strain>
        <tissue evidence="2">Old leaves</tissue>
    </source>
</reference>
<dbReference type="InterPro" id="IPR002156">
    <property type="entry name" value="RNaseH_domain"/>
</dbReference>
<comment type="caution">
    <text evidence="2">The sequence shown here is derived from an EMBL/GenBank/DDBJ whole genome shotgun (WGS) entry which is preliminary data.</text>
</comment>
<dbReference type="Gene3D" id="3.30.420.10">
    <property type="entry name" value="Ribonuclease H-like superfamily/Ribonuclease H"/>
    <property type="match status" value="1"/>
</dbReference>
<feature type="domain" description="RNase H type-1" evidence="1">
    <location>
        <begin position="144"/>
        <end position="215"/>
    </location>
</feature>
<dbReference type="InterPro" id="IPR036397">
    <property type="entry name" value="RNaseH_sf"/>
</dbReference>
<proteinExistence type="predicted"/>
<accession>A0ABR2B6A3</accession>
<protein>
    <recommendedName>
        <fullName evidence="1">RNase H type-1 domain-containing protein</fullName>
    </recommendedName>
</protein>
<dbReference type="CDD" id="cd06222">
    <property type="entry name" value="RNase_H_like"/>
    <property type="match status" value="1"/>
</dbReference>
<dbReference type="EMBL" id="JBBPBM010000175">
    <property type="protein sequence ID" value="KAK8502204.1"/>
    <property type="molecule type" value="Genomic_DNA"/>
</dbReference>
<dbReference type="InterPro" id="IPR044730">
    <property type="entry name" value="RNase_H-like_dom_plant"/>
</dbReference>
<evidence type="ECO:0000313" key="3">
    <source>
        <dbReference type="Proteomes" id="UP001472677"/>
    </source>
</evidence>
<dbReference type="Proteomes" id="UP001472677">
    <property type="component" value="Unassembled WGS sequence"/>
</dbReference>
<organism evidence="2 3">
    <name type="scientific">Hibiscus sabdariffa</name>
    <name type="common">roselle</name>
    <dbReference type="NCBI Taxonomy" id="183260"/>
    <lineage>
        <taxon>Eukaryota</taxon>
        <taxon>Viridiplantae</taxon>
        <taxon>Streptophyta</taxon>
        <taxon>Embryophyta</taxon>
        <taxon>Tracheophyta</taxon>
        <taxon>Spermatophyta</taxon>
        <taxon>Magnoliopsida</taxon>
        <taxon>eudicotyledons</taxon>
        <taxon>Gunneridae</taxon>
        <taxon>Pentapetalae</taxon>
        <taxon>rosids</taxon>
        <taxon>malvids</taxon>
        <taxon>Malvales</taxon>
        <taxon>Malvaceae</taxon>
        <taxon>Malvoideae</taxon>
        <taxon>Hibiscus</taxon>
    </lineage>
</organism>